<name>U5MQI8_CLOSA</name>
<protein>
    <recommendedName>
        <fullName evidence="1">SMEK domain-containing protein</fullName>
    </recommendedName>
</protein>
<keyword evidence="3" id="KW-1185">Reference proteome</keyword>
<proteinExistence type="predicted"/>
<dbReference type="KEGG" id="csb:CLSA_c08990"/>
<dbReference type="Pfam" id="PF21941">
    <property type="entry name" value="SMEK_N"/>
    <property type="match status" value="1"/>
</dbReference>
<sequence length="303" mass="35631">MFYKNQLAEEVTKYLSIIQAYVHMQNCKGLFDINKYCEDVFCGLLNIVCDLNLINLNRIDYNFPAVDLGDYNRRICFQVTSTNDISKIRYTVDKFIEKELNKDFDNLFIFILGNKKNYTADINTGENLVFDISKNVMDISDLAIAINDFKDDKINAVLGYLKSTVMLNFTDDYRDKELFNSFNNAIRNCIKLLRDSEYDFAFTPTPENLISEFQAIINEWCFPDKKFSMQILEDNKNIIINSMNEINSYLKSPIYFQYHPVDGFIMPKKDPERKLFNEMQNTTFNLRKIIIEAHNQMCELLIQ</sequence>
<dbReference type="AlphaFoldDB" id="U5MQI8"/>
<evidence type="ECO:0000313" key="3">
    <source>
        <dbReference type="Proteomes" id="UP000017118"/>
    </source>
</evidence>
<dbReference type="PATRIC" id="fig|1345695.10.peg.4244"/>
<dbReference type="eggNOG" id="COG3903">
    <property type="taxonomic scope" value="Bacteria"/>
</dbReference>
<dbReference type="RefSeq" id="WP_022744198.1">
    <property type="nucleotide sequence ID" value="NC_022571.1"/>
</dbReference>
<dbReference type="InterPro" id="IPR047740">
    <property type="entry name" value="SMEK_dom"/>
</dbReference>
<dbReference type="GeneID" id="55473432"/>
<accession>U5MQI8</accession>
<gene>
    <name evidence="2" type="ORF">CLSA_c08990</name>
</gene>
<dbReference type="EMBL" id="CP006721">
    <property type="protein sequence ID" value="AGX41911.1"/>
    <property type="molecule type" value="Genomic_DNA"/>
</dbReference>
<feature type="domain" description="SMEK" evidence="1">
    <location>
        <begin position="11"/>
        <end position="146"/>
    </location>
</feature>
<dbReference type="NCBIfam" id="NF033859">
    <property type="entry name" value="SMEK_N"/>
    <property type="match status" value="1"/>
</dbReference>
<evidence type="ECO:0000259" key="1">
    <source>
        <dbReference type="Pfam" id="PF21941"/>
    </source>
</evidence>
<reference evidence="2 3" key="1">
    <citation type="journal article" date="2013" name="Genome Announc.">
        <title>Complete Genome Sequence of the Solvent Producer Clostridium saccharobutylicum NCP262 (DSM 13864).</title>
        <authorList>
            <person name="Poehlein A."/>
            <person name="Hartwich K."/>
            <person name="Krabben P."/>
            <person name="Ehrenreich A."/>
            <person name="Liebl W."/>
            <person name="Durre P."/>
            <person name="Gottschalk G."/>
            <person name="Daniel R."/>
        </authorList>
    </citation>
    <scope>NUCLEOTIDE SEQUENCE [LARGE SCALE GENOMIC DNA]</scope>
    <source>
        <strain evidence="2">DSM 13864</strain>
    </source>
</reference>
<dbReference type="OrthoDB" id="397330at2"/>
<dbReference type="HOGENOM" id="CLU_917360_0_0_9"/>
<organism evidence="2 3">
    <name type="scientific">Clostridium saccharobutylicum DSM 13864</name>
    <dbReference type="NCBI Taxonomy" id="1345695"/>
    <lineage>
        <taxon>Bacteria</taxon>
        <taxon>Bacillati</taxon>
        <taxon>Bacillota</taxon>
        <taxon>Clostridia</taxon>
        <taxon>Eubacteriales</taxon>
        <taxon>Clostridiaceae</taxon>
        <taxon>Clostridium</taxon>
    </lineage>
</organism>
<dbReference type="Proteomes" id="UP000017118">
    <property type="component" value="Chromosome"/>
</dbReference>
<evidence type="ECO:0000313" key="2">
    <source>
        <dbReference type="EMBL" id="AGX41911.1"/>
    </source>
</evidence>